<protein>
    <submittedName>
        <fullName evidence="2">Uncharacterized protein</fullName>
    </submittedName>
</protein>
<proteinExistence type="predicted"/>
<sequence>MGTSVADGGSLRAAICTGQSRPIVNGQLSARQLLVHAPLIRLGHGRARIIPWFSETNGALLFAIRPRGKDIDIMGFTIFAVPDAVGSKMFYMCLESFVTSPSLEPGRSPVQLEETKSEEKGCRKKEEINGGDGAARGDFCLLIYED</sequence>
<name>A0A843TN91_COLES</name>
<comment type="caution">
    <text evidence="2">The sequence shown here is derived from an EMBL/GenBank/DDBJ whole genome shotgun (WGS) entry which is preliminary data.</text>
</comment>
<accession>A0A843TN91</accession>
<evidence type="ECO:0000313" key="3">
    <source>
        <dbReference type="Proteomes" id="UP000652761"/>
    </source>
</evidence>
<dbReference type="EMBL" id="NMUH01000053">
    <property type="protein sequence ID" value="MQL70009.1"/>
    <property type="molecule type" value="Genomic_DNA"/>
</dbReference>
<evidence type="ECO:0000313" key="2">
    <source>
        <dbReference type="EMBL" id="MQL70009.1"/>
    </source>
</evidence>
<dbReference type="AlphaFoldDB" id="A0A843TN91"/>
<dbReference type="Proteomes" id="UP000652761">
    <property type="component" value="Unassembled WGS sequence"/>
</dbReference>
<reference evidence="2" key="1">
    <citation type="submission" date="2017-07" db="EMBL/GenBank/DDBJ databases">
        <title>Taro Niue Genome Assembly and Annotation.</title>
        <authorList>
            <person name="Atibalentja N."/>
            <person name="Keating K."/>
            <person name="Fields C.J."/>
        </authorList>
    </citation>
    <scope>NUCLEOTIDE SEQUENCE</scope>
    <source>
        <strain evidence="2">Niue_2</strain>
        <tissue evidence="2">Leaf</tissue>
    </source>
</reference>
<evidence type="ECO:0000256" key="1">
    <source>
        <dbReference type="SAM" id="MobiDB-lite"/>
    </source>
</evidence>
<feature type="region of interest" description="Disordered" evidence="1">
    <location>
        <begin position="105"/>
        <end position="135"/>
    </location>
</feature>
<keyword evidence="3" id="KW-1185">Reference proteome</keyword>
<gene>
    <name evidence="2" type="ORF">Taro_002316</name>
</gene>
<organism evidence="2 3">
    <name type="scientific">Colocasia esculenta</name>
    <name type="common">Wild taro</name>
    <name type="synonym">Arum esculentum</name>
    <dbReference type="NCBI Taxonomy" id="4460"/>
    <lineage>
        <taxon>Eukaryota</taxon>
        <taxon>Viridiplantae</taxon>
        <taxon>Streptophyta</taxon>
        <taxon>Embryophyta</taxon>
        <taxon>Tracheophyta</taxon>
        <taxon>Spermatophyta</taxon>
        <taxon>Magnoliopsida</taxon>
        <taxon>Liliopsida</taxon>
        <taxon>Araceae</taxon>
        <taxon>Aroideae</taxon>
        <taxon>Colocasieae</taxon>
        <taxon>Colocasia</taxon>
    </lineage>
</organism>
<feature type="compositionally biased region" description="Basic and acidic residues" evidence="1">
    <location>
        <begin position="113"/>
        <end position="128"/>
    </location>
</feature>